<proteinExistence type="predicted"/>
<gene>
    <name evidence="1" type="ORF">MM415B01819_0016</name>
</gene>
<evidence type="ECO:0000313" key="1">
    <source>
        <dbReference type="EMBL" id="QJA56617.1"/>
    </source>
</evidence>
<name>A0A6M3IHR6_9ZZZZ</name>
<protein>
    <submittedName>
        <fullName evidence="1">Putative terminase</fullName>
    </submittedName>
</protein>
<reference evidence="1" key="1">
    <citation type="submission" date="2020-03" db="EMBL/GenBank/DDBJ databases">
        <title>The deep terrestrial virosphere.</title>
        <authorList>
            <person name="Holmfeldt K."/>
            <person name="Nilsson E."/>
            <person name="Simone D."/>
            <person name="Lopez-Fernandez M."/>
            <person name="Wu X."/>
            <person name="de Brujin I."/>
            <person name="Lundin D."/>
            <person name="Andersson A."/>
            <person name="Bertilsson S."/>
            <person name="Dopson M."/>
        </authorList>
    </citation>
    <scope>NUCLEOTIDE SEQUENCE</scope>
    <source>
        <strain evidence="1">MM415B01819</strain>
    </source>
</reference>
<dbReference type="AlphaFoldDB" id="A0A6M3IHR6"/>
<organism evidence="1">
    <name type="scientific">viral metagenome</name>
    <dbReference type="NCBI Taxonomy" id="1070528"/>
    <lineage>
        <taxon>unclassified sequences</taxon>
        <taxon>metagenomes</taxon>
        <taxon>organismal metagenomes</taxon>
    </lineage>
</organism>
<dbReference type="EMBL" id="MT141229">
    <property type="protein sequence ID" value="QJA56617.1"/>
    <property type="molecule type" value="Genomic_DNA"/>
</dbReference>
<sequence length="545" mass="60206">MISQDFNMTDADIDNLVSSLVSRLAPRAIEYLVAGSFTEYQYDPVGFCEKILGDTLTDDVKVMMESVRDNTVTVAISGNDVGKSHAAARIAVWFYLCHPQVKVFTAAAPPLDNLKNILWGEIGTIVQEHQDLFIGNTITTLDLRRGPEDFLTGVTIPSSGTEKEKEARFSGKHRPYMLFVLDEGDAIPDPVYTGIESCMSGGHVRLLIMFNPRQAVGPVYRMIKNKEANVVHLSVFNHPNVVTGQNVIPGAVSRETTVRRVNLWTRPFRNGDKETERSVYTLPDFLVREIAKRQDGTFFPPLQAGKYKILNPSFSYMVLGQYPAQGSDQLISEEWISAARSRYDLYVGKYGETPPVGAHGVMGLDVAEMGDDSNVAVGRYGGYLTSFDTWNGVDPIETGNRAVTWYRRNKGINRANVDATGVGAGVAPHMQRSDGVIATGIKVASKPTTKTEIGEFRILRDELLWRVREWLRTDSGAMLPPDEALIEELTALTYNTDTGYVEVTKTADMKKILGRSPDRLMSLAMTFAGAGGLFQDCEFTAFPGD</sequence>
<dbReference type="Gene3D" id="3.30.420.240">
    <property type="match status" value="1"/>
</dbReference>
<dbReference type="Gene3D" id="3.40.50.300">
    <property type="entry name" value="P-loop containing nucleotide triphosphate hydrolases"/>
    <property type="match status" value="1"/>
</dbReference>
<accession>A0A6M3IHR6</accession>
<dbReference type="InterPro" id="IPR027417">
    <property type="entry name" value="P-loop_NTPase"/>
</dbReference>